<dbReference type="PANTHER" id="PTHR13500">
    <property type="entry name" value="NUCLEOLAR PRERIBOSOMAL-ASSOCIATED PROTEIN 1"/>
    <property type="match status" value="1"/>
</dbReference>
<dbReference type="RefSeq" id="XP_008209600.1">
    <property type="nucleotide sequence ID" value="XM_008211378.4"/>
</dbReference>
<keyword evidence="5" id="KW-1185">Reference proteome</keyword>
<dbReference type="GeneID" id="100120742"/>
<sequence>MKGKLLSMDKLNVSTKRKKFQVENESKNSVNNDIKIDKKMKKKRKNDIHEKTCTSEKKAKLEEVKESTNQNTTESAIEKENSDATDHEELEVEVSKEESDKFNGKFLRNAFNSAAGFSTLQKFITLCSQNNKKDLAAEYLQAGGSVLEILRLLDSSEKKNINNASTVFAAMHIAIMKILAQYPQMQSSAEEACRHLINTHLASIHLMLSAQSKPKNRKIVLKLLAAVVSLGGTLPRELLNHLSFHSQLLEVLVTHSKPTDPQSVRTCFIHFILAFLIDGTASDVRALLEKRGVLSSIFAGLTYDYSNVVQLVLTTVKKYILENPIITKTTKLHVFSTPVVQGLVNLYNWKGPKNWPGHKKQKLLTENIDPEEKEITVSAIHEFLITLLTSKKYGIVFQDKSLGTDSGKHNQLINTILQSLDKPWEHEKPAELIVKILTACPDLIKSQLIYTEPFLVPRVSKKWISVMQFIKRIINDVDVDNCLKLCSSDMTIMQMANAISNLTIPPIVMRNAVIPSLEHKSPIINYETISLVLIMIKKIESFIKAFEHSKFNSSEISTFKNLLLEYVLKHMPSFDCILNIWVQALSHESDDQSADAEEKDIHVEIKDRLLIIINLLQAYSEICPEILLTSGTANLEQKPTILLTTLAGIPAIDEEELTFMKVKALKILLCSNLSEFTPNEEIFSVSLSFLITKVGDKNVSFDSEVRQTLSLLLNGCGVFEGFNDQIEIWINSITHLDGIDDKLEVASYVGKIIKRIYKHTEKYLSLIHKIEENTGEEEMDISRQEDIFNQLSERNIEDVKLLSAMLPVTAISLPVYAAVETLKKTSSEALAHYLSVVFTHTLHCQVSSKAFLTLIEGLHIPGQKYFICWLNCDSPALLKKPFESKNIFRMVSKLLLGSDKICKVYTEEMQLCMQLNDETFSFVLTNFKVKGLVQMVIFYFTQSLQKSDVELPTTVVTDILITLLTIAKDMSTDIEDLFKDCAKYIFKHPVLLQYFEGISKNKTSKENTVTTLFIKICMLFSNSQKQSYILQHIRPFEEKFIMQIKSAVKKIKSKEIKKELNIHIELIECLHLNMTLSIDLLAAIMILPKEKFVKSDKSTLSVWAVMIPKLVDRCFTGEIRNEQGLFITLPENLLKKIFSYLTELKLVYKQEMDSWEISLFKYLFKFPHSISTIDEKIFTTLLKTNIAPTTFNIINLLIERNPKLITAFVKYANINENIFEQKSLIFSILSNSLKHKWDQEFLNKVYNACKIDITNFLTEPKEDGFVWIKENVDAAAYLIEHTFDATSCKEICDTVLSNGNKLDAVQEENLKLLQTVFKKSTEIKADALKDFVQVLVHITVTALKKDSKNITKLNFFCKTLIDSISILKSDVNFTFEELSKNYSWPQFTRINLKSGLKIKKEDKCSTSFLLKALVATCDVAYKDNTNEEYAKTIFEMTTSHSEFINIMLSNASIKSDLVELLWILVKKNHTVMLATHVPLYLAAYNATLSTSDQFILKILQHYENNGIKLDEYRPYLWGSAAASHYSVKGETDTALWRQPSISQVLDLLVPEIVNNTIKNFPVKRNWQCNFTKEQVNLDQIYDPAFYLSVFTHILAEYNVVPCHKVIHSGALALIISACSSTFEEVRLAAFIAISRFYFHLEATSSKEKLLWINFIDTLRNGIKQTESPLRNIRLNGFVSTFLSRSSLVISQPLNQLYSPLQAFLMAKPALDLNTIPEFLQLYHSSEIEHKSHRHWILEVIRDGLEIDSDMDVALKCVLFKMLFDFYTSTLSDNLSKTFILQIINSVTKLPKACMLLVNGYGLLPWLITVTERLRRGDVQPIICTIDIVNNILNSFHETKTKETYHHLMLMKVLLKIKTYFNQNITEEYLKTYINIVNKTIINNIVGSALTKDHLKDIVIFAKQLLHDVSVCEIMLQFGCKFVNKRNLELDKDGSTQESLCKLIEIWYSYVKNAK</sequence>
<dbReference type="OrthoDB" id="72892at2759"/>
<dbReference type="GO" id="GO:0000466">
    <property type="term" value="P:maturation of 5.8S rRNA from tricistronic rRNA transcript (SSU-rRNA, 5.8S rRNA, LSU-rRNA)"/>
    <property type="evidence" value="ECO:0007669"/>
    <property type="project" value="TreeGrafter"/>
</dbReference>
<dbReference type="InParanoid" id="A0A7M7H5P3"/>
<evidence type="ECO:0000313" key="5">
    <source>
        <dbReference type="Proteomes" id="UP000002358"/>
    </source>
</evidence>
<organism evidence="4 5">
    <name type="scientific">Nasonia vitripennis</name>
    <name type="common">Parasitic wasp</name>
    <dbReference type="NCBI Taxonomy" id="7425"/>
    <lineage>
        <taxon>Eukaryota</taxon>
        <taxon>Metazoa</taxon>
        <taxon>Ecdysozoa</taxon>
        <taxon>Arthropoda</taxon>
        <taxon>Hexapoda</taxon>
        <taxon>Insecta</taxon>
        <taxon>Pterygota</taxon>
        <taxon>Neoptera</taxon>
        <taxon>Endopterygota</taxon>
        <taxon>Hymenoptera</taxon>
        <taxon>Apocrita</taxon>
        <taxon>Proctotrupomorpha</taxon>
        <taxon>Chalcidoidea</taxon>
        <taxon>Pteromalidae</taxon>
        <taxon>Pteromalinae</taxon>
        <taxon>Nasonia</taxon>
    </lineage>
</organism>
<dbReference type="FunCoup" id="A0A7M7H5P3">
    <property type="interactions" value="607"/>
</dbReference>
<name>A0A7M7H5P3_NASVI</name>
<evidence type="ECO:0000259" key="2">
    <source>
        <dbReference type="Pfam" id="PF11707"/>
    </source>
</evidence>
<dbReference type="InterPro" id="IPR021714">
    <property type="entry name" value="URB1_N"/>
</dbReference>
<feature type="region of interest" description="Disordered" evidence="1">
    <location>
        <begin position="16"/>
        <end position="88"/>
    </location>
</feature>
<feature type="compositionally biased region" description="Basic and acidic residues" evidence="1">
    <location>
        <begin position="76"/>
        <end position="88"/>
    </location>
</feature>
<dbReference type="Pfam" id="PF11707">
    <property type="entry name" value="Npa1"/>
    <property type="match status" value="1"/>
</dbReference>
<dbReference type="KEGG" id="nvi:100120742"/>
<dbReference type="GO" id="GO:0000463">
    <property type="term" value="P:maturation of LSU-rRNA from tricistronic rRNA transcript (SSU-rRNA, 5.8S rRNA, LSU-rRNA)"/>
    <property type="evidence" value="ECO:0007669"/>
    <property type="project" value="TreeGrafter"/>
</dbReference>
<accession>A0A7M7H5P3</accession>
<dbReference type="GO" id="GO:0005730">
    <property type="term" value="C:nucleolus"/>
    <property type="evidence" value="ECO:0007669"/>
    <property type="project" value="TreeGrafter"/>
</dbReference>
<dbReference type="InterPro" id="IPR039844">
    <property type="entry name" value="URB1"/>
</dbReference>
<dbReference type="PANTHER" id="PTHR13500:SF0">
    <property type="entry name" value="NUCLEOLAR PRE-RIBOSOMAL-ASSOCIATED PROTEIN 1"/>
    <property type="match status" value="1"/>
</dbReference>
<dbReference type="SMR" id="A0A7M7H5P3"/>
<reference evidence="4" key="1">
    <citation type="submission" date="2021-01" db="UniProtKB">
        <authorList>
            <consortium name="EnsemblMetazoa"/>
        </authorList>
    </citation>
    <scope>IDENTIFICATION</scope>
</reference>
<dbReference type="Pfam" id="PF16201">
    <property type="entry name" value="NopRA1"/>
    <property type="match status" value="1"/>
</dbReference>
<evidence type="ECO:0000259" key="3">
    <source>
        <dbReference type="Pfam" id="PF16201"/>
    </source>
</evidence>
<proteinExistence type="predicted"/>
<evidence type="ECO:0008006" key="6">
    <source>
        <dbReference type="Google" id="ProtNLM"/>
    </source>
</evidence>
<evidence type="ECO:0000313" key="4">
    <source>
        <dbReference type="EnsemblMetazoa" id="XP_008209600"/>
    </source>
</evidence>
<dbReference type="Proteomes" id="UP000002358">
    <property type="component" value="Chromosome 2"/>
</dbReference>
<feature type="domain" description="URB1 N-terminal" evidence="2">
    <location>
        <begin position="148"/>
        <end position="465"/>
    </location>
</feature>
<feature type="compositionally biased region" description="Basic and acidic residues" evidence="1">
    <location>
        <begin position="47"/>
        <end position="66"/>
    </location>
</feature>
<feature type="domain" description="URB1 C-terminal" evidence="3">
    <location>
        <begin position="1611"/>
        <end position="1805"/>
    </location>
</feature>
<protein>
    <recommendedName>
        <fullName evidence="6">Nucleolar pre-ribosomal-associated protein 1</fullName>
    </recommendedName>
</protein>
<evidence type="ECO:0000256" key="1">
    <source>
        <dbReference type="SAM" id="MobiDB-lite"/>
    </source>
</evidence>
<dbReference type="EnsemblMetazoa" id="XM_008211378">
    <property type="protein sequence ID" value="XP_008209600"/>
    <property type="gene ID" value="LOC100120742"/>
</dbReference>
<dbReference type="InterPro" id="IPR032436">
    <property type="entry name" value="URB1_C"/>
</dbReference>